<dbReference type="SUPFAM" id="SSF141868">
    <property type="entry name" value="EAL domain-like"/>
    <property type="match status" value="1"/>
</dbReference>
<dbReference type="Pfam" id="PF00563">
    <property type="entry name" value="EAL"/>
    <property type="match status" value="1"/>
</dbReference>
<dbReference type="CDD" id="cd01948">
    <property type="entry name" value="EAL"/>
    <property type="match status" value="1"/>
</dbReference>
<feature type="domain" description="EAL" evidence="1">
    <location>
        <begin position="228"/>
        <end position="478"/>
    </location>
</feature>
<dbReference type="AlphaFoldDB" id="A0A482PHC5"/>
<name>A0A482PHC5_CITRO</name>
<organism evidence="2">
    <name type="scientific">Citrobacter rodentium</name>
    <dbReference type="NCBI Taxonomy" id="67825"/>
    <lineage>
        <taxon>Bacteria</taxon>
        <taxon>Pseudomonadati</taxon>
        <taxon>Pseudomonadota</taxon>
        <taxon>Gammaproteobacteria</taxon>
        <taxon>Enterobacterales</taxon>
        <taxon>Enterobacteriaceae</taxon>
        <taxon>Citrobacter</taxon>
    </lineage>
</organism>
<dbReference type="SMART" id="SM00052">
    <property type="entry name" value="EAL"/>
    <property type="match status" value="1"/>
</dbReference>
<gene>
    <name evidence="2" type="ORF">E2R62_11225</name>
</gene>
<dbReference type="PANTHER" id="PTHR33121">
    <property type="entry name" value="CYCLIC DI-GMP PHOSPHODIESTERASE PDEF"/>
    <property type="match status" value="1"/>
</dbReference>
<dbReference type="EMBL" id="CP038008">
    <property type="protein sequence ID" value="QBY29373.1"/>
    <property type="molecule type" value="Genomic_DNA"/>
</dbReference>
<dbReference type="PANTHER" id="PTHR33121:SF79">
    <property type="entry name" value="CYCLIC DI-GMP PHOSPHODIESTERASE PDED-RELATED"/>
    <property type="match status" value="1"/>
</dbReference>
<reference evidence="2" key="1">
    <citation type="submission" date="2019-03" db="EMBL/GenBank/DDBJ databases">
        <title>Complete genome sequence of enteropathogenic Citrobacter rodentium strain DBS100.</title>
        <authorList>
            <person name="Popov G."/>
            <person name="Fiebig A."/>
            <person name="Shideler S."/>
            <person name="Coombes B."/>
            <person name="Savchenko A."/>
        </authorList>
    </citation>
    <scope>NUCLEOTIDE SEQUENCE</scope>
    <source>
        <strain evidence="2">DBS100</strain>
    </source>
</reference>
<dbReference type="Gene3D" id="3.20.20.450">
    <property type="entry name" value="EAL domain"/>
    <property type="match status" value="1"/>
</dbReference>
<accession>A0A482PHC5</accession>
<proteinExistence type="predicted"/>
<dbReference type="GO" id="GO:0071111">
    <property type="term" value="F:cyclic-guanylate-specific phosphodiesterase activity"/>
    <property type="evidence" value="ECO:0007669"/>
    <property type="project" value="InterPro"/>
</dbReference>
<dbReference type="InterPro" id="IPR035919">
    <property type="entry name" value="EAL_sf"/>
</dbReference>
<dbReference type="InterPro" id="IPR001633">
    <property type="entry name" value="EAL_dom"/>
</dbReference>
<dbReference type="InterPro" id="IPR050706">
    <property type="entry name" value="Cyclic-di-GMP_PDE-like"/>
</dbReference>
<sequence length="484" mass="54254">MFTSNPGGRRKDCILSPCTWAAQGIARIVSPDSRQLTFLHPQALDLRALASARRLIVFLPDDPLWLLETLQQTALVLESAAMPLPVLILSRCPHGWLWHTLTHLVTNRRLLTEVRAAAADLPTRSIASLLRGHALQAYPPLSQLAEQACFLYGPPGGGLSKPELNAILDLLHGYSIAERAKHRGISQKTLYNQRTTGIKKMAEQYPQLAAHFPGHPPTTSKRAGADALTALEREFVHAIHCHHIFPLFQPIIDTKHRLRGLEILVRWRRDGHILQPGDFLPAISAEYAWLVLTAFVLQEAVRRINQFPGEVYFSVNIPPAIAGHAHLLRMMETARRQLHHPRRAGRLVLEFAETIDCHRNSKIADNIAALRQRGFRVLLDDCFSRGSVMFPVRQVQFNGYKLDKSIIDDMQHDPGALALIKSLHYYCKLTNSCCIAEGVDSEEKLSILKALGIDRFQGYLISPPEEAAKLEQFFGQQEAEASNK</sequence>
<evidence type="ECO:0000259" key="1">
    <source>
        <dbReference type="PROSITE" id="PS50883"/>
    </source>
</evidence>
<evidence type="ECO:0000313" key="2">
    <source>
        <dbReference type="EMBL" id="QBY29373.1"/>
    </source>
</evidence>
<protein>
    <submittedName>
        <fullName evidence="2">EAL domain-containing protein</fullName>
    </submittedName>
</protein>
<dbReference type="PROSITE" id="PS50883">
    <property type="entry name" value="EAL"/>
    <property type="match status" value="1"/>
</dbReference>